<keyword evidence="1" id="KW-0472">Membrane</keyword>
<name>A0A366B2F2_9FLAO</name>
<keyword evidence="3" id="KW-1185">Reference proteome</keyword>
<keyword evidence="1" id="KW-0812">Transmembrane</keyword>
<accession>A0A366B2F2</accession>
<gene>
    <name evidence="2" type="ORF">DR980_07725</name>
</gene>
<reference evidence="2 3" key="1">
    <citation type="submission" date="2018-07" db="EMBL/GenBank/DDBJ databases">
        <title>Complete genome sequence of Flavobacterium psychrolimnae LMG 22018.</title>
        <authorList>
            <person name="Kim D.-U."/>
        </authorList>
    </citation>
    <scope>NUCLEOTIDE SEQUENCE [LARGE SCALE GENOMIC DNA]</scope>
    <source>
        <strain evidence="2 3">LMG 22018</strain>
    </source>
</reference>
<evidence type="ECO:0000313" key="2">
    <source>
        <dbReference type="EMBL" id="RBN50374.1"/>
    </source>
</evidence>
<sequence>MKKIFSIVFLFLFGFLLFYGNLPVINYGFTGFAFILLVLVILAIVFSLGLTVSQQTKQVKIVSKPNKILFVLAGVLLVYCIALPFLTSLKMFRSDSYQKLIGEVKNGQKITNHIAPISIDKIRVVDEELAHLLGEKILGSQPALGSQVELGNFCIQKVNNNLYWVAPLLHSGFLKWFNNQEGTAGYVMVSATNERDVKLVQNVGGKDIKIKYQQGAYFQSDIHRHVYFNGNATVGLADFSFEIDDAGNPFWIVTKYGKKIGFSGKEATGVIVVDAQSGVINEYSIAKTPKWVDRIQPLDFIEDQLNDWGEYVHGYWNFSNQDKLQITEGMTLVYGKDNKSYWYTGLTSVGKEESAVGFVLVDTRTKETTFYKQGGATEFAAQSSAQGKVQEKGYKASLPIPYNINNIPTYVMTLKDDGGLVKMFAMVAISDYTIVGVGNTMRETLTSFKNVYNMADNKINPNSVSNKKSLKSVVTRIQNDVKNGNSFYYFKVKDYPNIFVGSSQISNQLPVTMVGDSVTISFDVDLEEVIDISSFENSNLKLSMKSN</sequence>
<dbReference type="RefSeq" id="WP_113634691.1">
    <property type="nucleotide sequence ID" value="NZ_QNUX01000006.1"/>
</dbReference>
<feature type="transmembrane region" description="Helical" evidence="1">
    <location>
        <begin position="31"/>
        <end position="52"/>
    </location>
</feature>
<dbReference type="Proteomes" id="UP000253676">
    <property type="component" value="Unassembled WGS sequence"/>
</dbReference>
<evidence type="ECO:0000256" key="1">
    <source>
        <dbReference type="SAM" id="Phobius"/>
    </source>
</evidence>
<protein>
    <recommendedName>
        <fullName evidence="4">Cell shape-determining protein</fullName>
    </recommendedName>
</protein>
<evidence type="ECO:0000313" key="3">
    <source>
        <dbReference type="Proteomes" id="UP000253676"/>
    </source>
</evidence>
<feature type="transmembrane region" description="Helical" evidence="1">
    <location>
        <begin position="7"/>
        <end position="25"/>
    </location>
</feature>
<feature type="transmembrane region" description="Helical" evidence="1">
    <location>
        <begin position="68"/>
        <end position="86"/>
    </location>
</feature>
<proteinExistence type="predicted"/>
<evidence type="ECO:0008006" key="4">
    <source>
        <dbReference type="Google" id="ProtNLM"/>
    </source>
</evidence>
<dbReference type="AlphaFoldDB" id="A0A366B2F2"/>
<dbReference type="OrthoDB" id="3169575at2"/>
<comment type="caution">
    <text evidence="2">The sequence shown here is derived from an EMBL/GenBank/DDBJ whole genome shotgun (WGS) entry which is preliminary data.</text>
</comment>
<keyword evidence="1" id="KW-1133">Transmembrane helix</keyword>
<organism evidence="2 3">
    <name type="scientific">Flavobacterium psychrolimnae</name>
    <dbReference type="NCBI Taxonomy" id="249351"/>
    <lineage>
        <taxon>Bacteria</taxon>
        <taxon>Pseudomonadati</taxon>
        <taxon>Bacteroidota</taxon>
        <taxon>Flavobacteriia</taxon>
        <taxon>Flavobacteriales</taxon>
        <taxon>Flavobacteriaceae</taxon>
        <taxon>Flavobacterium</taxon>
    </lineage>
</organism>
<dbReference type="EMBL" id="QNUX01000006">
    <property type="protein sequence ID" value="RBN50374.1"/>
    <property type="molecule type" value="Genomic_DNA"/>
</dbReference>